<keyword evidence="5 8" id="KW-0812">Transmembrane</keyword>
<dbReference type="EMBL" id="JABFUD020000009">
    <property type="protein sequence ID" value="KAI5075797.1"/>
    <property type="molecule type" value="Genomic_DNA"/>
</dbReference>
<dbReference type="PANTHER" id="PTHR21461:SF86">
    <property type="entry name" value="GLYCOSYLTRANSFERASE FAMILY 92 PROTEIN"/>
    <property type="match status" value="1"/>
</dbReference>
<organism evidence="9 10">
    <name type="scientific">Adiantum capillus-veneris</name>
    <name type="common">Maidenhair fern</name>
    <dbReference type="NCBI Taxonomy" id="13818"/>
    <lineage>
        <taxon>Eukaryota</taxon>
        <taxon>Viridiplantae</taxon>
        <taxon>Streptophyta</taxon>
        <taxon>Embryophyta</taxon>
        <taxon>Tracheophyta</taxon>
        <taxon>Polypodiopsida</taxon>
        <taxon>Polypodiidae</taxon>
        <taxon>Polypodiales</taxon>
        <taxon>Pteridineae</taxon>
        <taxon>Pteridaceae</taxon>
        <taxon>Vittarioideae</taxon>
        <taxon>Adiantum</taxon>
    </lineage>
</organism>
<evidence type="ECO:0000313" key="9">
    <source>
        <dbReference type="EMBL" id="KAI5075797.1"/>
    </source>
</evidence>
<dbReference type="GO" id="GO:0016757">
    <property type="term" value="F:glycosyltransferase activity"/>
    <property type="evidence" value="ECO:0007669"/>
    <property type="project" value="UniProtKB-UniRule"/>
</dbReference>
<comment type="similarity">
    <text evidence="2 8">Belongs to the glycosyltransferase 92 family.</text>
</comment>
<accession>A0A9D4UXX7</accession>
<dbReference type="Proteomes" id="UP000886520">
    <property type="component" value="Chromosome 9"/>
</dbReference>
<sequence>INSPTKSLLFTRLSFAVGFVGHMKTGRSRKARGLWLLFLLISCSFLLLLPPWLTISGVFHPPEPSPFLLHELPWLKLAEPHNGTFANACRYPLTNRTDPPYLLVALIFNRVHGSDLFGIGPYECRQWIEYMLYAGVEHIFWYDTAHNNAETLEVYIRPYIRARLLTYVRFHQLFPNSLSESFHFEQDNSYRHFLAHFAHRGKWVVQIDVDEYPFSSADQSSCFLHRLIREYEVRSPDTSQILLQCMIFAGNPRGDLVNGWVIERYQRRKYETEGVEKGYQSRQKPIYRADLCKGIVSENPHGVWMGEGKTVVASDERIRMNHYWGARESGFKPDTRESTAMLVSDSSIQPIASIIKKVTGLVKKESDTMGVFLRSMVQW</sequence>
<feature type="non-terminal residue" evidence="9">
    <location>
        <position position="1"/>
    </location>
</feature>
<reference evidence="9" key="1">
    <citation type="submission" date="2021-01" db="EMBL/GenBank/DDBJ databases">
        <title>Adiantum capillus-veneris genome.</title>
        <authorList>
            <person name="Fang Y."/>
            <person name="Liao Q."/>
        </authorList>
    </citation>
    <scope>NUCLEOTIDE SEQUENCE</scope>
    <source>
        <strain evidence="9">H3</strain>
        <tissue evidence="9">Leaf</tissue>
    </source>
</reference>
<dbReference type="AlphaFoldDB" id="A0A9D4UXX7"/>
<keyword evidence="7 8" id="KW-0472">Membrane</keyword>
<dbReference type="GO" id="GO:0016020">
    <property type="term" value="C:membrane"/>
    <property type="evidence" value="ECO:0007669"/>
    <property type="project" value="UniProtKB-SubCell"/>
</dbReference>
<name>A0A9D4UXX7_ADICA</name>
<evidence type="ECO:0000256" key="5">
    <source>
        <dbReference type="ARBA" id="ARBA00022692"/>
    </source>
</evidence>
<comment type="caution">
    <text evidence="9">The sequence shown here is derived from an EMBL/GenBank/DDBJ whole genome shotgun (WGS) entry which is preliminary data.</text>
</comment>
<keyword evidence="6 8" id="KW-1133">Transmembrane helix</keyword>
<keyword evidence="3 8" id="KW-0328">Glycosyltransferase</keyword>
<evidence type="ECO:0000256" key="7">
    <source>
        <dbReference type="ARBA" id="ARBA00023136"/>
    </source>
</evidence>
<feature type="transmembrane region" description="Helical" evidence="8">
    <location>
        <begin position="33"/>
        <end position="53"/>
    </location>
</feature>
<dbReference type="PANTHER" id="PTHR21461">
    <property type="entry name" value="GLYCOSYLTRANSFERASE FAMILY 92 PROTEIN"/>
    <property type="match status" value="1"/>
</dbReference>
<evidence type="ECO:0000256" key="4">
    <source>
        <dbReference type="ARBA" id="ARBA00022679"/>
    </source>
</evidence>
<evidence type="ECO:0000256" key="2">
    <source>
        <dbReference type="ARBA" id="ARBA00007647"/>
    </source>
</evidence>
<evidence type="ECO:0000256" key="6">
    <source>
        <dbReference type="ARBA" id="ARBA00022989"/>
    </source>
</evidence>
<evidence type="ECO:0000313" key="10">
    <source>
        <dbReference type="Proteomes" id="UP000886520"/>
    </source>
</evidence>
<keyword evidence="4 8" id="KW-0808">Transferase</keyword>
<dbReference type="EC" id="2.4.1.-" evidence="8"/>
<comment type="subcellular location">
    <subcellularLocation>
        <location evidence="1">Membrane</location>
        <topology evidence="1">Single-pass membrane protein</topology>
    </subcellularLocation>
</comment>
<protein>
    <recommendedName>
        <fullName evidence="8">Glycosyltransferase family 92 protein</fullName>
        <ecNumber evidence="8">2.4.1.-</ecNumber>
    </recommendedName>
</protein>
<dbReference type="OrthoDB" id="2019083at2759"/>
<evidence type="ECO:0000256" key="3">
    <source>
        <dbReference type="ARBA" id="ARBA00022676"/>
    </source>
</evidence>
<proteinExistence type="inferred from homology"/>
<evidence type="ECO:0000256" key="8">
    <source>
        <dbReference type="RuleBase" id="RU366017"/>
    </source>
</evidence>
<dbReference type="Pfam" id="PF01697">
    <property type="entry name" value="Glyco_transf_92"/>
    <property type="match status" value="1"/>
</dbReference>
<dbReference type="InterPro" id="IPR008166">
    <property type="entry name" value="Glyco_transf_92"/>
</dbReference>
<keyword evidence="10" id="KW-1185">Reference proteome</keyword>
<gene>
    <name evidence="9" type="ORF">GOP47_0009873</name>
</gene>
<evidence type="ECO:0000256" key="1">
    <source>
        <dbReference type="ARBA" id="ARBA00004167"/>
    </source>
</evidence>
<dbReference type="GO" id="GO:0005737">
    <property type="term" value="C:cytoplasm"/>
    <property type="evidence" value="ECO:0007669"/>
    <property type="project" value="TreeGrafter"/>
</dbReference>